<dbReference type="AlphaFoldDB" id="A0A0G1UUG4"/>
<dbReference type="EMBL" id="LCOA01000012">
    <property type="protein sequence ID" value="KKU69663.1"/>
    <property type="molecule type" value="Genomic_DNA"/>
</dbReference>
<proteinExistence type="predicted"/>
<keyword evidence="1" id="KW-1133">Transmembrane helix</keyword>
<reference evidence="2 3" key="1">
    <citation type="journal article" date="2015" name="Nature">
        <title>rRNA introns, odd ribosomes, and small enigmatic genomes across a large radiation of phyla.</title>
        <authorList>
            <person name="Brown C.T."/>
            <person name="Hug L.A."/>
            <person name="Thomas B.C."/>
            <person name="Sharon I."/>
            <person name="Castelle C.J."/>
            <person name="Singh A."/>
            <person name="Wilkins M.J."/>
            <person name="Williams K.H."/>
            <person name="Banfield J.F."/>
        </authorList>
    </citation>
    <scope>NUCLEOTIDE SEQUENCE [LARGE SCALE GENOMIC DNA]</scope>
</reference>
<gene>
    <name evidence="2" type="ORF">UX92_C0012G0006</name>
</gene>
<organism evidence="2 3">
    <name type="scientific">Candidatus Amesbacteria bacterium GW2011_GWA1_47_20</name>
    <dbReference type="NCBI Taxonomy" id="1618354"/>
    <lineage>
        <taxon>Bacteria</taxon>
        <taxon>Candidatus Amesiibacteriota</taxon>
    </lineage>
</organism>
<feature type="transmembrane region" description="Helical" evidence="1">
    <location>
        <begin position="21"/>
        <end position="41"/>
    </location>
</feature>
<comment type="caution">
    <text evidence="2">The sequence shown here is derived from an EMBL/GenBank/DDBJ whole genome shotgun (WGS) entry which is preliminary data.</text>
</comment>
<sequence>MAVKKTTKLIKQCEACGCTCNGKWATAGWALLLVGGLSHMLPTQMAPVLSWSLYGVSVQMAVGVVSVVTALYFLLGNE</sequence>
<name>A0A0G1UUG4_9BACT</name>
<dbReference type="Proteomes" id="UP000034565">
    <property type="component" value="Unassembled WGS sequence"/>
</dbReference>
<evidence type="ECO:0000256" key="1">
    <source>
        <dbReference type="SAM" id="Phobius"/>
    </source>
</evidence>
<evidence type="ECO:0000313" key="2">
    <source>
        <dbReference type="EMBL" id="KKU69663.1"/>
    </source>
</evidence>
<evidence type="ECO:0000313" key="3">
    <source>
        <dbReference type="Proteomes" id="UP000034565"/>
    </source>
</evidence>
<accession>A0A0G1UUG4</accession>
<protein>
    <submittedName>
        <fullName evidence="2">Uncharacterized protein</fullName>
    </submittedName>
</protein>
<keyword evidence="1" id="KW-0812">Transmembrane</keyword>
<keyword evidence="1" id="KW-0472">Membrane</keyword>
<feature type="transmembrane region" description="Helical" evidence="1">
    <location>
        <begin position="53"/>
        <end position="75"/>
    </location>
</feature>